<dbReference type="OrthoDB" id="4161346at2759"/>
<sequence length="182" mass="18384">MRPAAVFTALLFTASALAVPLNAAPGSKALEPAKRNAAPMVDVATLKRALIDLSPVTHLVGDVLATVTGILSIVTNTVNGLDAAINQLLSEAETDVDGTLGSARSTLQGLISQLNNTLGDVGVSASSQGVSLDLTTTISAVQTLLADVESLGGINGNDLVSEVTALVQELLNTLTGLTGLKN</sequence>
<dbReference type="Proteomes" id="UP000019484">
    <property type="component" value="Unassembled WGS sequence"/>
</dbReference>
<reference evidence="2 3" key="1">
    <citation type="submission" date="2013-03" db="EMBL/GenBank/DDBJ databases">
        <title>The Genome Sequence of Capronia coronata CBS 617.96.</title>
        <authorList>
            <consortium name="The Broad Institute Genomics Platform"/>
            <person name="Cuomo C."/>
            <person name="de Hoog S."/>
            <person name="Gorbushina A."/>
            <person name="Walker B."/>
            <person name="Young S.K."/>
            <person name="Zeng Q."/>
            <person name="Gargeya S."/>
            <person name="Fitzgerald M."/>
            <person name="Haas B."/>
            <person name="Abouelleil A."/>
            <person name="Allen A.W."/>
            <person name="Alvarado L."/>
            <person name="Arachchi H.M."/>
            <person name="Berlin A.M."/>
            <person name="Chapman S.B."/>
            <person name="Gainer-Dewar J."/>
            <person name="Goldberg J."/>
            <person name="Griggs A."/>
            <person name="Gujja S."/>
            <person name="Hansen M."/>
            <person name="Howarth C."/>
            <person name="Imamovic A."/>
            <person name="Ireland A."/>
            <person name="Larimer J."/>
            <person name="McCowan C."/>
            <person name="Murphy C."/>
            <person name="Pearson M."/>
            <person name="Poon T.W."/>
            <person name="Priest M."/>
            <person name="Roberts A."/>
            <person name="Saif S."/>
            <person name="Shea T."/>
            <person name="Sisk P."/>
            <person name="Sykes S."/>
            <person name="Wortman J."/>
            <person name="Nusbaum C."/>
            <person name="Birren B."/>
        </authorList>
    </citation>
    <scope>NUCLEOTIDE SEQUENCE [LARGE SCALE GENOMIC DNA]</scope>
    <source>
        <strain evidence="2 3">CBS 617.96</strain>
    </source>
</reference>
<dbReference type="HOGENOM" id="CLU_104276_0_0_1"/>
<dbReference type="eggNOG" id="ENOG502RP05">
    <property type="taxonomic scope" value="Eukaryota"/>
</dbReference>
<feature type="signal peptide" evidence="1">
    <location>
        <begin position="1"/>
        <end position="18"/>
    </location>
</feature>
<dbReference type="EMBL" id="AMWN01000004">
    <property type="protein sequence ID" value="EXJ87787.1"/>
    <property type="molecule type" value="Genomic_DNA"/>
</dbReference>
<evidence type="ECO:0000313" key="3">
    <source>
        <dbReference type="Proteomes" id="UP000019484"/>
    </source>
</evidence>
<evidence type="ECO:0000313" key="2">
    <source>
        <dbReference type="EMBL" id="EXJ87787.1"/>
    </source>
</evidence>
<gene>
    <name evidence="2" type="ORF">A1O1_04714</name>
</gene>
<proteinExistence type="predicted"/>
<keyword evidence="1" id="KW-0732">Signal</keyword>
<organism evidence="2 3">
    <name type="scientific">Capronia coronata CBS 617.96</name>
    <dbReference type="NCBI Taxonomy" id="1182541"/>
    <lineage>
        <taxon>Eukaryota</taxon>
        <taxon>Fungi</taxon>
        <taxon>Dikarya</taxon>
        <taxon>Ascomycota</taxon>
        <taxon>Pezizomycotina</taxon>
        <taxon>Eurotiomycetes</taxon>
        <taxon>Chaetothyriomycetidae</taxon>
        <taxon>Chaetothyriales</taxon>
        <taxon>Herpotrichiellaceae</taxon>
        <taxon>Capronia</taxon>
    </lineage>
</organism>
<comment type="caution">
    <text evidence="2">The sequence shown here is derived from an EMBL/GenBank/DDBJ whole genome shotgun (WGS) entry which is preliminary data.</text>
</comment>
<keyword evidence="3" id="KW-1185">Reference proteome</keyword>
<evidence type="ECO:0000256" key="1">
    <source>
        <dbReference type="SAM" id="SignalP"/>
    </source>
</evidence>
<accession>W9Y4N6</accession>
<dbReference type="RefSeq" id="XP_007723793.1">
    <property type="nucleotide sequence ID" value="XM_007725603.1"/>
</dbReference>
<dbReference type="AlphaFoldDB" id="W9Y4N6"/>
<name>W9Y4N6_9EURO</name>
<dbReference type="GeneID" id="19159592"/>
<feature type="chain" id="PRO_5004932438" evidence="1">
    <location>
        <begin position="19"/>
        <end position="182"/>
    </location>
</feature>
<protein>
    <submittedName>
        <fullName evidence="2">Uncharacterized protein</fullName>
    </submittedName>
</protein>